<reference evidence="2" key="1">
    <citation type="submission" date="2020-06" db="EMBL/GenBank/DDBJ databases">
        <authorList>
            <person name="Onetto C."/>
        </authorList>
    </citation>
    <scope>NUCLEOTIDE SEQUENCE</scope>
</reference>
<dbReference type="EMBL" id="CAINUL010000002">
    <property type="protein sequence ID" value="CAD0107904.1"/>
    <property type="molecule type" value="Genomic_DNA"/>
</dbReference>
<dbReference type="AlphaFoldDB" id="A0A9N8PRB5"/>
<feature type="compositionally biased region" description="Acidic residues" evidence="1">
    <location>
        <begin position="54"/>
        <end position="65"/>
    </location>
</feature>
<dbReference type="OrthoDB" id="10254945at2759"/>
<feature type="region of interest" description="Disordered" evidence="1">
    <location>
        <begin position="476"/>
        <end position="502"/>
    </location>
</feature>
<evidence type="ECO:0000313" key="3">
    <source>
        <dbReference type="Proteomes" id="UP000745764"/>
    </source>
</evidence>
<protein>
    <submittedName>
        <fullName evidence="2">Uncharacterized protein</fullName>
    </submittedName>
</protein>
<evidence type="ECO:0000256" key="1">
    <source>
        <dbReference type="SAM" id="MobiDB-lite"/>
    </source>
</evidence>
<accession>A0A9N8PRB5</accession>
<feature type="region of interest" description="Disordered" evidence="1">
    <location>
        <begin position="1"/>
        <end position="69"/>
    </location>
</feature>
<feature type="non-terminal residue" evidence="2">
    <location>
        <position position="502"/>
    </location>
</feature>
<comment type="caution">
    <text evidence="2">The sequence shown here is derived from an EMBL/GenBank/DDBJ whole genome shotgun (WGS) entry which is preliminary data.</text>
</comment>
<organism evidence="2 3">
    <name type="scientific">Aureobasidium uvarum</name>
    <dbReference type="NCBI Taxonomy" id="2773716"/>
    <lineage>
        <taxon>Eukaryota</taxon>
        <taxon>Fungi</taxon>
        <taxon>Dikarya</taxon>
        <taxon>Ascomycota</taxon>
        <taxon>Pezizomycotina</taxon>
        <taxon>Dothideomycetes</taxon>
        <taxon>Dothideomycetidae</taxon>
        <taxon>Dothideales</taxon>
        <taxon>Saccotheciaceae</taxon>
        <taxon>Aureobasidium</taxon>
    </lineage>
</organism>
<proteinExistence type="predicted"/>
<keyword evidence="3" id="KW-1185">Reference proteome</keyword>
<sequence>TMDDDLMDTDSGSSGHDDTHLDDTDLQTLNLAGNGETYDDEDMDLDDSRSTSENDFESGADDEPCNDSLASISTSPITSLGGGLKWHEGDPLLRKIGLERLNDKGYVNLETICTDRTFGYSGGRALRAARWRAKHEVQMGLCVHINEPSKAKSKTKTKYGKLDEFHRIHPIFRQDNWTTDDLLIGNETNCAFKKLKPVLQLATLPLEDENVVGYIYGMLDIDSHKEITLAGVRERLKREAYWFEKRHNLRDTERQRVWKDLYELSKNLWWTEKDMTGEKESLHAYTRGEQGSIEIVLDKRHIDYVCRECSPIEDAIDWTPGSEEESARLRVKFNLATTMVHEVMHALWRNKYYPKYEPFYMDTRAAELGFQWEQLLYSGQIDNPTGDRGSPYILSINKWPFPGGTEEDSKKTLMSHKKWGLSNVQQDFAVEMSFVQGMFTHEFWAEVDRYGISNFWPRRMLGVRSTMISQYWEDESPTVRGPVDGTPPSRNGADARGIIDRH</sequence>
<gene>
    <name evidence="2" type="ORF">AWRI4620_LOCUS2159</name>
</gene>
<evidence type="ECO:0000313" key="2">
    <source>
        <dbReference type="EMBL" id="CAD0107904.1"/>
    </source>
</evidence>
<name>A0A9N8PRB5_9PEZI</name>
<dbReference type="Proteomes" id="UP000745764">
    <property type="component" value="Unassembled WGS sequence"/>
</dbReference>